<dbReference type="GO" id="GO:0005789">
    <property type="term" value="C:endoplasmic reticulum membrane"/>
    <property type="evidence" value="ECO:0007669"/>
    <property type="project" value="UniProtKB-SubCell"/>
</dbReference>
<evidence type="ECO:0000256" key="10">
    <source>
        <dbReference type="ARBA" id="ARBA00023295"/>
    </source>
</evidence>
<dbReference type="Gene3D" id="2.70.98.110">
    <property type="entry name" value="Glycosyl hydrolase family 63, N-terminal domain"/>
    <property type="match status" value="1"/>
</dbReference>
<keyword evidence="3" id="KW-0812">Transmembrane</keyword>
<evidence type="ECO:0000256" key="2">
    <source>
        <dbReference type="ARBA" id="ARBA00010833"/>
    </source>
</evidence>
<dbReference type="InterPro" id="IPR038518">
    <property type="entry name" value="Glyco_hydro_63N_sf"/>
</dbReference>
<keyword evidence="17" id="KW-1185">Reference proteome</keyword>
<dbReference type="InterPro" id="IPR008928">
    <property type="entry name" value="6-hairpin_glycosidase_sf"/>
</dbReference>
<evidence type="ECO:0000256" key="7">
    <source>
        <dbReference type="ARBA" id="ARBA00022989"/>
    </source>
</evidence>
<keyword evidence="5 12" id="KW-0256">Endoplasmic reticulum</keyword>
<protein>
    <recommendedName>
        <fullName evidence="11 12">Mannosyl-oligosaccharide glucosidase</fullName>
        <ecNumber evidence="11 12">3.2.1.106</ecNumber>
    </recommendedName>
</protein>
<comment type="subcellular location">
    <subcellularLocation>
        <location evidence="1 12">Endoplasmic reticulum membrane</location>
        <topology evidence="1 12">Single-pass type II membrane protein</topology>
    </subcellularLocation>
</comment>
<dbReference type="PANTHER" id="PTHR10412:SF11">
    <property type="entry name" value="MANNOSYL-OLIGOSACCHARIDE GLUCOSIDASE"/>
    <property type="match status" value="1"/>
</dbReference>
<feature type="domain" description="Glycosyl hydrolase family 63 N-terminal" evidence="15">
    <location>
        <begin position="31"/>
        <end position="244"/>
    </location>
</feature>
<organism evidence="16 17">
    <name type="scientific">Acrasis kona</name>
    <dbReference type="NCBI Taxonomy" id="1008807"/>
    <lineage>
        <taxon>Eukaryota</taxon>
        <taxon>Discoba</taxon>
        <taxon>Heterolobosea</taxon>
        <taxon>Tetramitia</taxon>
        <taxon>Eutetramitia</taxon>
        <taxon>Acrasidae</taxon>
        <taxon>Acrasis</taxon>
    </lineage>
</organism>
<evidence type="ECO:0000256" key="3">
    <source>
        <dbReference type="ARBA" id="ARBA00022692"/>
    </source>
</evidence>
<dbReference type="Pfam" id="PF16923">
    <property type="entry name" value="Glyco_hydro_63N"/>
    <property type="match status" value="1"/>
</dbReference>
<evidence type="ECO:0000259" key="15">
    <source>
        <dbReference type="Pfam" id="PF16923"/>
    </source>
</evidence>
<evidence type="ECO:0000256" key="4">
    <source>
        <dbReference type="ARBA" id="ARBA00022801"/>
    </source>
</evidence>
<sequence>MKHIILLLLVVAAVSCEQEYEYGTSYYNHTMKWGSYRPQVIFGMKTRSEDPLVTGLAWHNAHNFQNFRHASEMSEHFSYGWNKHDGVNFGSQTVEDRENNVVMQTEFIKDFSKGDSTDQKDGGDWTVRISGKSKGGYSPWISLYFYISSEQRKAGDQTFRISGVNSGGSKKKGVELPIVRGNNPSVNEFSLMLQSKGEAHDDPRSSSFNFWGTEQPYDQVWKVKDFVSEKLQQDFIEQYKEQIAEKSQEELKSMNGPSIIPSLPNTIDESSNLLVFQKIVKAPFQLDVSFISSEKNPEVFNNAQIKQQAKQAIDQFDKQITTHKQSFDQKLSDTFHINKTQFTNDQIEMASFAISNMIGSIGYFYGTSVHQRHSMSNDQPIGEPYKVPPYALFTAVPARSFFPRGFLWDEGYHQLLIQRWNKQISKDIIAHWFNSMNAEGWIPREQILGDEARSRVPEQFQTQHDSHANPPTMFMTALHMARSILSKSSTMTIDSLGNATPHNTIESADATFLKNLYPLLSRNYEWYRKTQSGVVKNTYRWRGRTPGHTLSSGLDDYPRGTDVPRAEERHLDLFCWIFMMTDTLNKIKIIIDGKSDGVLEDRLKQMKSDLDRFHWNRHVQWYSDYVGAQQNATSGDYSNHIGYVSLFPLFFVDQDESNLKLFDDGLEKIYDDLHSNQKLWTNHGIVSLSKSDPLFGTLENYWRGPIWMNINYLTLKALYEHSHSRSRSKQIYVELRKNLIQTISAEWKKTKSLYEQYNANTGRGQKAYPFTGWTSLIVLIMGELF</sequence>
<evidence type="ECO:0000259" key="14">
    <source>
        <dbReference type="Pfam" id="PF03200"/>
    </source>
</evidence>
<reference evidence="16 17" key="1">
    <citation type="submission" date="2024-03" db="EMBL/GenBank/DDBJ databases">
        <title>The Acrasis kona genome and developmental transcriptomes reveal deep origins of eukaryotic multicellular pathways.</title>
        <authorList>
            <person name="Sheikh S."/>
            <person name="Fu C.-J."/>
            <person name="Brown M.W."/>
            <person name="Baldauf S.L."/>
        </authorList>
    </citation>
    <scope>NUCLEOTIDE SEQUENCE [LARGE SCALE GENOMIC DNA]</scope>
    <source>
        <strain evidence="16 17">ATCC MYA-3509</strain>
    </source>
</reference>
<dbReference type="Pfam" id="PF03200">
    <property type="entry name" value="Glyco_hydro_63"/>
    <property type="match status" value="1"/>
</dbReference>
<feature type="chain" id="PRO_5043632501" description="Mannosyl-oligosaccharide glucosidase" evidence="13">
    <location>
        <begin position="17"/>
        <end position="785"/>
    </location>
</feature>
<proteinExistence type="inferred from homology"/>
<dbReference type="Gene3D" id="1.50.10.10">
    <property type="match status" value="1"/>
</dbReference>
<dbReference type="GO" id="GO:0004573">
    <property type="term" value="F:Glc3Man9GlcNAc2 oligosaccharide glucosidase activity"/>
    <property type="evidence" value="ECO:0007669"/>
    <property type="project" value="UniProtKB-UniRule"/>
</dbReference>
<keyword evidence="6" id="KW-0735">Signal-anchor</keyword>
<comment type="caution">
    <text evidence="16">The sequence shown here is derived from an EMBL/GenBank/DDBJ whole genome shotgun (WGS) entry which is preliminary data.</text>
</comment>
<evidence type="ECO:0000256" key="8">
    <source>
        <dbReference type="ARBA" id="ARBA00023136"/>
    </source>
</evidence>
<evidence type="ECO:0000256" key="11">
    <source>
        <dbReference type="ARBA" id="ARBA00038888"/>
    </source>
</evidence>
<feature type="signal peptide" evidence="13">
    <location>
        <begin position="1"/>
        <end position="16"/>
    </location>
</feature>
<dbReference type="SUPFAM" id="SSF48208">
    <property type="entry name" value="Six-hairpin glycosidases"/>
    <property type="match status" value="1"/>
</dbReference>
<evidence type="ECO:0000256" key="12">
    <source>
        <dbReference type="RuleBase" id="RU368089"/>
    </source>
</evidence>
<evidence type="ECO:0000313" key="17">
    <source>
        <dbReference type="Proteomes" id="UP001431209"/>
    </source>
</evidence>
<gene>
    <name evidence="16" type="ORF">AKO1_000182</name>
</gene>
<dbReference type="GO" id="GO:0006487">
    <property type="term" value="P:protein N-linked glycosylation"/>
    <property type="evidence" value="ECO:0007669"/>
    <property type="project" value="UniProtKB-UniRule"/>
</dbReference>
<dbReference type="InterPro" id="IPR031335">
    <property type="entry name" value="Glyco_hydro_63_C"/>
</dbReference>
<evidence type="ECO:0000313" key="16">
    <source>
        <dbReference type="EMBL" id="KAL0487692.1"/>
    </source>
</evidence>
<dbReference type="Proteomes" id="UP001431209">
    <property type="component" value="Unassembled WGS sequence"/>
</dbReference>
<dbReference type="InterPro" id="IPR012341">
    <property type="entry name" value="6hp_glycosidase-like_sf"/>
</dbReference>
<keyword evidence="7" id="KW-1133">Transmembrane helix</keyword>
<dbReference type="InterPro" id="IPR031631">
    <property type="entry name" value="Glyco_hydro_63N"/>
</dbReference>
<evidence type="ECO:0000256" key="6">
    <source>
        <dbReference type="ARBA" id="ARBA00022968"/>
    </source>
</evidence>
<dbReference type="PROSITE" id="PS51257">
    <property type="entry name" value="PROKAR_LIPOPROTEIN"/>
    <property type="match status" value="1"/>
</dbReference>
<name>A0AAW2ZEA7_9EUKA</name>
<dbReference type="EMBL" id="JAOPGA020001362">
    <property type="protein sequence ID" value="KAL0487692.1"/>
    <property type="molecule type" value="Genomic_DNA"/>
</dbReference>
<keyword evidence="10 12" id="KW-0326">Glycosidase</keyword>
<dbReference type="InterPro" id="IPR004888">
    <property type="entry name" value="Glycoside_hydrolase_63"/>
</dbReference>
<dbReference type="GO" id="GO:0009311">
    <property type="term" value="P:oligosaccharide metabolic process"/>
    <property type="evidence" value="ECO:0007669"/>
    <property type="project" value="UniProtKB-UniRule"/>
</dbReference>
<evidence type="ECO:0000256" key="1">
    <source>
        <dbReference type="ARBA" id="ARBA00004648"/>
    </source>
</evidence>
<comment type="function">
    <text evidence="12">Cleaves the distal alpha 1,2-linked glucose residue from the Glc(3)Man(9)GlcNAc(2) oligosaccharide precursor.</text>
</comment>
<dbReference type="PANTHER" id="PTHR10412">
    <property type="entry name" value="MANNOSYL-OLIGOSACCHARIDE GLUCOSIDASE"/>
    <property type="match status" value="1"/>
</dbReference>
<evidence type="ECO:0000256" key="9">
    <source>
        <dbReference type="ARBA" id="ARBA00023180"/>
    </source>
</evidence>
<accession>A0AAW2ZEA7</accession>
<keyword evidence="8" id="KW-0472">Membrane</keyword>
<evidence type="ECO:0000256" key="5">
    <source>
        <dbReference type="ARBA" id="ARBA00022824"/>
    </source>
</evidence>
<comment type="catalytic activity">
    <reaction evidence="12">
        <text>N(4)-(alpha-D-Glc-(1-&gt;2)-alpha-D-Glc-(1-&gt;3)-alpha-D-Glc-(1-&gt;3)-alpha-D-Man-(1-&gt;2)-alpha-D-Man-(1-&gt;2)-alpha-D-Man-(1-&gt;3)-[alpha-D-Man-(1-&gt;2)-alpha-D-Man-(1-&gt;3)-[alpha-D-Man-(1-&gt;2)-alpha-D-Man-(1-&gt;6)]-alpha-D-Man-(1-&gt;6)]-beta-D-Man-(1-&gt;4)-beta-D-GlcNAc-(1-&gt;4)-beta-D-GlcNAc)-L-asparaginyl-[protein] + H2O = N(4)-(alpha-D-Glc-(1-&gt;3)-alpha-D-Glc-(1-&gt;3)-alpha-D-Man-(1-&gt;2)-alpha-D-Man-(1-&gt;2)-alpha-D-Man-(1-&gt;3)-[alpha-D-Man-(1-&gt;2)-alpha-D-Man-(1-&gt;3)-[alpha-D-Man-(1-&gt;2)-alpha-D-Man-(1-&gt;6)]-alpha-D-Man-(1-&gt;6)]-beta-D-Man-(1-&gt;4)-beta-D-GlcNAc-(1-&gt;4)-beta-D-GlcNAc)-L-asparaginyl-[protein] + beta-D-glucose</text>
        <dbReference type="Rhea" id="RHEA:55988"/>
        <dbReference type="Rhea" id="RHEA-COMP:12806"/>
        <dbReference type="Rhea" id="RHEA-COMP:14355"/>
        <dbReference type="ChEBI" id="CHEBI:15377"/>
        <dbReference type="ChEBI" id="CHEBI:15903"/>
        <dbReference type="ChEBI" id="CHEBI:59082"/>
        <dbReference type="ChEBI" id="CHEBI:132537"/>
        <dbReference type="EC" id="3.2.1.106"/>
    </reaction>
</comment>
<keyword evidence="9" id="KW-0325">Glycoprotein</keyword>
<dbReference type="AlphaFoldDB" id="A0AAW2ZEA7"/>
<dbReference type="EC" id="3.2.1.106" evidence="11 12"/>
<keyword evidence="4 12" id="KW-0378">Hydrolase</keyword>
<evidence type="ECO:0000256" key="13">
    <source>
        <dbReference type="SAM" id="SignalP"/>
    </source>
</evidence>
<feature type="domain" description="Glycosyl hydrolase family 63 C-terminal" evidence="14">
    <location>
        <begin position="314"/>
        <end position="783"/>
    </location>
</feature>
<comment type="similarity">
    <text evidence="2 12">Belongs to the glycosyl hydrolase 63 family.</text>
</comment>
<keyword evidence="13" id="KW-0732">Signal</keyword>